<dbReference type="GO" id="GO:0030288">
    <property type="term" value="C:outer membrane-bounded periplasmic space"/>
    <property type="evidence" value="ECO:0007669"/>
    <property type="project" value="TreeGrafter"/>
</dbReference>
<gene>
    <name evidence="8" type="ORF">CF394_04050</name>
</gene>
<name>A0A264W571_9BACL</name>
<keyword evidence="4 5" id="KW-0720">Serine protease</keyword>
<dbReference type="InterPro" id="IPR036365">
    <property type="entry name" value="PGBD-like_sf"/>
</dbReference>
<proteinExistence type="inferred from homology"/>
<dbReference type="SUPFAM" id="SSF52096">
    <property type="entry name" value="ClpP/crotonase"/>
    <property type="match status" value="1"/>
</dbReference>
<keyword evidence="6" id="KW-0472">Membrane</keyword>
<dbReference type="Gene3D" id="1.10.101.10">
    <property type="entry name" value="PGBD-like superfamily/PGBD"/>
    <property type="match status" value="1"/>
</dbReference>
<dbReference type="InterPro" id="IPR002477">
    <property type="entry name" value="Peptidoglycan-bd-like"/>
</dbReference>
<dbReference type="InterPro" id="IPR001478">
    <property type="entry name" value="PDZ"/>
</dbReference>
<feature type="transmembrane region" description="Helical" evidence="6">
    <location>
        <begin position="25"/>
        <end position="46"/>
    </location>
</feature>
<dbReference type="InterPro" id="IPR055210">
    <property type="entry name" value="CtpA/B_N"/>
</dbReference>
<keyword evidence="2 5" id="KW-0645">Protease</keyword>
<dbReference type="SMART" id="SM00228">
    <property type="entry name" value="PDZ"/>
    <property type="match status" value="1"/>
</dbReference>
<dbReference type="Pfam" id="PF22694">
    <property type="entry name" value="CtpB_N-like"/>
    <property type="match status" value="1"/>
</dbReference>
<dbReference type="GO" id="GO:0008236">
    <property type="term" value="F:serine-type peptidase activity"/>
    <property type="evidence" value="ECO:0007669"/>
    <property type="project" value="UniProtKB-KW"/>
</dbReference>
<dbReference type="Proteomes" id="UP000217065">
    <property type="component" value="Unassembled WGS sequence"/>
</dbReference>
<evidence type="ECO:0000256" key="4">
    <source>
        <dbReference type="ARBA" id="ARBA00022825"/>
    </source>
</evidence>
<dbReference type="InterPro" id="IPR029045">
    <property type="entry name" value="ClpP/crotonase-like_dom_sf"/>
</dbReference>
<evidence type="ECO:0000256" key="2">
    <source>
        <dbReference type="ARBA" id="ARBA00022670"/>
    </source>
</evidence>
<dbReference type="GO" id="GO:0007165">
    <property type="term" value="P:signal transduction"/>
    <property type="evidence" value="ECO:0007669"/>
    <property type="project" value="TreeGrafter"/>
</dbReference>
<evidence type="ECO:0000256" key="1">
    <source>
        <dbReference type="ARBA" id="ARBA00009179"/>
    </source>
</evidence>
<dbReference type="AlphaFoldDB" id="A0A264W571"/>
<comment type="caution">
    <text evidence="8">The sequence shown here is derived from an EMBL/GenBank/DDBJ whole genome shotgun (WGS) entry which is preliminary data.</text>
</comment>
<dbReference type="SMART" id="SM00245">
    <property type="entry name" value="TSPc"/>
    <property type="match status" value="1"/>
</dbReference>
<dbReference type="OrthoDB" id="9812068at2"/>
<dbReference type="CDD" id="cd07560">
    <property type="entry name" value="Peptidase_S41_CPP"/>
    <property type="match status" value="1"/>
</dbReference>
<feature type="domain" description="PDZ" evidence="7">
    <location>
        <begin position="113"/>
        <end position="181"/>
    </location>
</feature>
<dbReference type="InterPro" id="IPR004447">
    <property type="entry name" value="Peptidase_S41A"/>
</dbReference>
<keyword evidence="6" id="KW-1133">Transmembrane helix</keyword>
<dbReference type="PROSITE" id="PS50106">
    <property type="entry name" value="PDZ"/>
    <property type="match status" value="1"/>
</dbReference>
<dbReference type="PANTHER" id="PTHR32060:SF30">
    <property type="entry name" value="CARBOXY-TERMINAL PROCESSING PROTEASE CTPA"/>
    <property type="match status" value="1"/>
</dbReference>
<evidence type="ECO:0000313" key="9">
    <source>
        <dbReference type="Proteomes" id="UP000217065"/>
    </source>
</evidence>
<dbReference type="Pfam" id="PF03572">
    <property type="entry name" value="Peptidase_S41"/>
    <property type="match status" value="1"/>
</dbReference>
<dbReference type="CDD" id="cd06782">
    <property type="entry name" value="cpPDZ_CPP-like"/>
    <property type="match status" value="1"/>
</dbReference>
<accession>A0A264W571</accession>
<dbReference type="SUPFAM" id="SSF50156">
    <property type="entry name" value="PDZ domain-like"/>
    <property type="match status" value="1"/>
</dbReference>
<dbReference type="FunFam" id="2.30.42.10:FF:000063">
    <property type="entry name" value="Peptidase, S41 family"/>
    <property type="match status" value="1"/>
</dbReference>
<evidence type="ECO:0000256" key="6">
    <source>
        <dbReference type="SAM" id="Phobius"/>
    </source>
</evidence>
<dbReference type="GO" id="GO:0006508">
    <property type="term" value="P:proteolysis"/>
    <property type="evidence" value="ECO:0007669"/>
    <property type="project" value="UniProtKB-KW"/>
</dbReference>
<keyword evidence="3 5" id="KW-0378">Hydrolase</keyword>
<dbReference type="RefSeq" id="WP_094941954.1">
    <property type="nucleotide sequence ID" value="NZ_NOKQ01000187.1"/>
</dbReference>
<dbReference type="SUPFAM" id="SSF47090">
    <property type="entry name" value="PGBD-like"/>
    <property type="match status" value="1"/>
</dbReference>
<dbReference type="InterPro" id="IPR041489">
    <property type="entry name" value="PDZ_6"/>
</dbReference>
<evidence type="ECO:0000256" key="5">
    <source>
        <dbReference type="RuleBase" id="RU004404"/>
    </source>
</evidence>
<dbReference type="InterPro" id="IPR036034">
    <property type="entry name" value="PDZ_sf"/>
</dbReference>
<evidence type="ECO:0000313" key="8">
    <source>
        <dbReference type="EMBL" id="OZS78719.1"/>
    </source>
</evidence>
<evidence type="ECO:0000259" key="7">
    <source>
        <dbReference type="PROSITE" id="PS50106"/>
    </source>
</evidence>
<dbReference type="GO" id="GO:0004175">
    <property type="term" value="F:endopeptidase activity"/>
    <property type="evidence" value="ECO:0007669"/>
    <property type="project" value="TreeGrafter"/>
</dbReference>
<dbReference type="Gene3D" id="3.30.750.44">
    <property type="match status" value="1"/>
</dbReference>
<keyword evidence="9" id="KW-1185">Reference proteome</keyword>
<sequence length="486" mass="53071">MEHENEHQQPEPTPPVKRSFRINPFIFVIVLFLTAIASAGITMLALTTGEDKVAEVIQPTERQEFSKLYDVYDQLQEKYYMDFDQEELVNGAINGLVDALGDPYSDYMNEEEASQFDESISSSFQGIGAEIQDQNGVITVVSPIKNSPAERAGIMPNDKIIAVDGEDIRGFSASEAVMLIRGEKGTDVTLTIQRGEEQPIELTITRDDIPIETVYAEMLEGNVAHISITSFSRDTYQELLAALEQMESEGMEMLLLDVRQNPGGLLDVAVDIASLFVEEGQPVLQIEQQGEATILPATDAEKVTVPTAVIIDEGSASASEIIAAALSESADIPVVGLTSFGKGTVQSVEDLPDGSNIKLTTAKWLTPDGNWIHEKGVEPDHEVAYPDYASLAPLDASVELSEGLQSEQVASLKKFMAAIGYEVESQDTKFDAQLKTLVEEFQQENDLEVTGVVSGETTTALMNAVRETMRTEDPQLLKAIEVLSEQ</sequence>
<dbReference type="PANTHER" id="PTHR32060">
    <property type="entry name" value="TAIL-SPECIFIC PROTEASE"/>
    <property type="match status" value="1"/>
</dbReference>
<dbReference type="InterPro" id="IPR036366">
    <property type="entry name" value="PGBDSf"/>
</dbReference>
<keyword evidence="6" id="KW-0812">Transmembrane</keyword>
<dbReference type="NCBIfam" id="TIGR00225">
    <property type="entry name" value="prc"/>
    <property type="match status" value="1"/>
</dbReference>
<dbReference type="Gene3D" id="2.30.42.10">
    <property type="match status" value="1"/>
</dbReference>
<comment type="similarity">
    <text evidence="1 5">Belongs to the peptidase S41A family.</text>
</comment>
<dbReference type="EMBL" id="NOKQ01000187">
    <property type="protein sequence ID" value="OZS78719.1"/>
    <property type="molecule type" value="Genomic_DNA"/>
</dbReference>
<dbReference type="Gene3D" id="3.90.226.10">
    <property type="entry name" value="2-enoyl-CoA Hydratase, Chain A, domain 1"/>
    <property type="match status" value="1"/>
</dbReference>
<evidence type="ECO:0000256" key="3">
    <source>
        <dbReference type="ARBA" id="ARBA00022801"/>
    </source>
</evidence>
<organism evidence="8 9">
    <name type="scientific">Tetzosporium hominis</name>
    <dbReference type="NCBI Taxonomy" id="2020506"/>
    <lineage>
        <taxon>Bacteria</taxon>
        <taxon>Bacillati</taxon>
        <taxon>Bacillota</taxon>
        <taxon>Bacilli</taxon>
        <taxon>Bacillales</taxon>
        <taxon>Caryophanaceae</taxon>
        <taxon>Tetzosporium</taxon>
    </lineage>
</organism>
<protein>
    <submittedName>
        <fullName evidence="8">Peptidase S41</fullName>
    </submittedName>
</protein>
<dbReference type="Pfam" id="PF17820">
    <property type="entry name" value="PDZ_6"/>
    <property type="match status" value="1"/>
</dbReference>
<reference evidence="8 9" key="1">
    <citation type="submission" date="2017-07" db="EMBL/GenBank/DDBJ databases">
        <title>Tetzosporium hominis gen.nov. sp.nov.</title>
        <authorList>
            <person name="Tetz G."/>
            <person name="Tetz V."/>
        </authorList>
    </citation>
    <scope>NUCLEOTIDE SEQUENCE [LARGE SCALE GENOMIC DNA]</scope>
    <source>
        <strain evidence="8 9">VT-49</strain>
    </source>
</reference>
<dbReference type="InterPro" id="IPR005151">
    <property type="entry name" value="Tail-specific_protease"/>
</dbReference>
<dbReference type="Pfam" id="PF01471">
    <property type="entry name" value="PG_binding_1"/>
    <property type="match status" value="1"/>
</dbReference>